<reference evidence="3" key="1">
    <citation type="journal article" date="2019" name="Int. J. Syst. Evol. Microbiol.">
        <title>The Global Catalogue of Microorganisms (GCM) 10K type strain sequencing project: providing services to taxonomists for standard genome sequencing and annotation.</title>
        <authorList>
            <consortium name="The Broad Institute Genomics Platform"/>
            <consortium name="The Broad Institute Genome Sequencing Center for Infectious Disease"/>
            <person name="Wu L."/>
            <person name="Ma J."/>
        </authorList>
    </citation>
    <scope>NUCLEOTIDE SEQUENCE [LARGE SCALE GENOMIC DNA]</scope>
    <source>
        <strain evidence="3">JCM 31037</strain>
    </source>
</reference>
<dbReference type="Proteomes" id="UP001597260">
    <property type="component" value="Unassembled WGS sequence"/>
</dbReference>
<evidence type="ECO:0000313" key="3">
    <source>
        <dbReference type="Proteomes" id="UP001597260"/>
    </source>
</evidence>
<sequence>MQQVDRSGPGRDDDRVVDFTSDRAEWFPEQSTDDTDRGWGERSSSNDDRLLADRPPHWG</sequence>
<dbReference type="EMBL" id="JBHTMP010000020">
    <property type="protein sequence ID" value="MFD1322461.1"/>
    <property type="molecule type" value="Genomic_DNA"/>
</dbReference>
<organism evidence="2 3">
    <name type="scientific">Micromonospora sonneratiae</name>
    <dbReference type="NCBI Taxonomy" id="1184706"/>
    <lineage>
        <taxon>Bacteria</taxon>
        <taxon>Bacillati</taxon>
        <taxon>Actinomycetota</taxon>
        <taxon>Actinomycetes</taxon>
        <taxon>Micromonosporales</taxon>
        <taxon>Micromonosporaceae</taxon>
        <taxon>Micromonospora</taxon>
    </lineage>
</organism>
<feature type="compositionally biased region" description="Basic and acidic residues" evidence="1">
    <location>
        <begin position="8"/>
        <end position="26"/>
    </location>
</feature>
<protein>
    <submittedName>
        <fullName evidence="2">Uncharacterized protein</fullName>
    </submittedName>
</protein>
<comment type="caution">
    <text evidence="2">The sequence shown here is derived from an EMBL/GenBank/DDBJ whole genome shotgun (WGS) entry which is preliminary data.</text>
</comment>
<feature type="region of interest" description="Disordered" evidence="1">
    <location>
        <begin position="1"/>
        <end position="59"/>
    </location>
</feature>
<gene>
    <name evidence="2" type="ORF">ACFQ4H_15290</name>
</gene>
<evidence type="ECO:0000256" key="1">
    <source>
        <dbReference type="SAM" id="MobiDB-lite"/>
    </source>
</evidence>
<dbReference type="RefSeq" id="WP_377571506.1">
    <property type="nucleotide sequence ID" value="NZ_JBHTMP010000020.1"/>
</dbReference>
<feature type="compositionally biased region" description="Basic and acidic residues" evidence="1">
    <location>
        <begin position="34"/>
        <end position="59"/>
    </location>
</feature>
<accession>A0ABW3YFL5</accession>
<evidence type="ECO:0000313" key="2">
    <source>
        <dbReference type="EMBL" id="MFD1322461.1"/>
    </source>
</evidence>
<proteinExistence type="predicted"/>
<name>A0ABW3YFL5_9ACTN</name>
<keyword evidence="3" id="KW-1185">Reference proteome</keyword>